<keyword evidence="3" id="KW-1003">Cell membrane</keyword>
<dbReference type="EMBL" id="VLKN01000001">
    <property type="protein sequence ID" value="TWI06292.1"/>
    <property type="molecule type" value="Genomic_DNA"/>
</dbReference>
<evidence type="ECO:0000256" key="5">
    <source>
        <dbReference type="ARBA" id="ARBA00022989"/>
    </source>
</evidence>
<reference evidence="8 9" key="1">
    <citation type="journal article" date="2015" name="Stand. Genomic Sci.">
        <title>Genomic Encyclopedia of Bacterial and Archaeal Type Strains, Phase III: the genomes of soil and plant-associated and newly described type strains.</title>
        <authorList>
            <person name="Whitman W.B."/>
            <person name="Woyke T."/>
            <person name="Klenk H.P."/>
            <person name="Zhou Y."/>
            <person name="Lilburn T.G."/>
            <person name="Beck B.J."/>
            <person name="De Vos P."/>
            <person name="Vandamme P."/>
            <person name="Eisen J.A."/>
            <person name="Garrity G."/>
            <person name="Hugenholtz P."/>
            <person name="Kyrpides N.C."/>
        </authorList>
    </citation>
    <scope>NUCLEOTIDE SEQUENCE [LARGE SCALE GENOMIC DNA]</scope>
    <source>
        <strain evidence="8 9">CGMCC 1.10821</strain>
    </source>
</reference>
<feature type="transmembrane region" description="Helical" evidence="7">
    <location>
        <begin position="187"/>
        <end position="210"/>
    </location>
</feature>
<accession>A0A562LF99</accession>
<keyword evidence="5 7" id="KW-1133">Transmembrane helix</keyword>
<evidence type="ECO:0000256" key="4">
    <source>
        <dbReference type="ARBA" id="ARBA00022692"/>
    </source>
</evidence>
<feature type="transmembrane region" description="Helical" evidence="7">
    <location>
        <begin position="55"/>
        <end position="74"/>
    </location>
</feature>
<proteinExistence type="inferred from homology"/>
<gene>
    <name evidence="8" type="ORF">IP90_00558</name>
</gene>
<dbReference type="AlphaFoldDB" id="A0A562LF99"/>
<dbReference type="Proteomes" id="UP000315167">
    <property type="component" value="Unassembled WGS sequence"/>
</dbReference>
<evidence type="ECO:0000256" key="2">
    <source>
        <dbReference type="ARBA" id="ARBA00009784"/>
    </source>
</evidence>
<dbReference type="Pfam" id="PF01914">
    <property type="entry name" value="MarC"/>
    <property type="match status" value="1"/>
</dbReference>
<name>A0A562LF99_9GAMM</name>
<protein>
    <recommendedName>
        <fullName evidence="7">UPF0056 membrane protein</fullName>
    </recommendedName>
</protein>
<comment type="caution">
    <text evidence="7">Lacks conserved residue(s) required for the propagation of feature annotation.</text>
</comment>
<keyword evidence="9" id="KW-1185">Reference proteome</keyword>
<organism evidence="8 9">
    <name type="scientific">Luteimonas cucumeris</name>
    <dbReference type="NCBI Taxonomy" id="985012"/>
    <lineage>
        <taxon>Bacteria</taxon>
        <taxon>Pseudomonadati</taxon>
        <taxon>Pseudomonadota</taxon>
        <taxon>Gammaproteobacteria</taxon>
        <taxon>Lysobacterales</taxon>
        <taxon>Lysobacteraceae</taxon>
        <taxon>Luteimonas</taxon>
    </lineage>
</organism>
<evidence type="ECO:0000256" key="3">
    <source>
        <dbReference type="ARBA" id="ARBA00022475"/>
    </source>
</evidence>
<evidence type="ECO:0000313" key="9">
    <source>
        <dbReference type="Proteomes" id="UP000315167"/>
    </source>
</evidence>
<evidence type="ECO:0000256" key="1">
    <source>
        <dbReference type="ARBA" id="ARBA00004651"/>
    </source>
</evidence>
<dbReference type="PANTHER" id="PTHR33508:SF1">
    <property type="entry name" value="UPF0056 MEMBRANE PROTEIN YHCE"/>
    <property type="match status" value="1"/>
</dbReference>
<sequence length="216" mass="23047">MMTAMLSVPALPSSTALTLAEVFLLLFVTLGPPLKVPALFLQATSQIPEPEARKLSLQVFLIALVTTLAGGFIGRLLMDNWHISRPALLMAGGLVFLFVSMQSVLGQYHAHPPAPAETDGKPKAFSLAVPMVVTPYGLAAVIVLLANSWSHLRTMEVCALLLAVMLLNLVAMYFARPIMRTIGPIPLQILGVIIGIMTVALSIQIILGALTQMGVL</sequence>
<feature type="transmembrane region" description="Helical" evidence="7">
    <location>
        <begin position="157"/>
        <end position="175"/>
    </location>
</feature>
<keyword evidence="4 7" id="KW-0812">Transmembrane</keyword>
<dbReference type="InterPro" id="IPR002771">
    <property type="entry name" value="Multi_antbiot-R_MarC"/>
</dbReference>
<keyword evidence="6 7" id="KW-0472">Membrane</keyword>
<evidence type="ECO:0000256" key="6">
    <source>
        <dbReference type="ARBA" id="ARBA00023136"/>
    </source>
</evidence>
<dbReference type="PANTHER" id="PTHR33508">
    <property type="entry name" value="UPF0056 MEMBRANE PROTEIN YHCE"/>
    <property type="match status" value="1"/>
</dbReference>
<comment type="caution">
    <text evidence="8">The sequence shown here is derived from an EMBL/GenBank/DDBJ whole genome shotgun (WGS) entry which is preliminary data.</text>
</comment>
<dbReference type="GO" id="GO:0005886">
    <property type="term" value="C:plasma membrane"/>
    <property type="evidence" value="ECO:0007669"/>
    <property type="project" value="UniProtKB-SubCell"/>
</dbReference>
<evidence type="ECO:0000256" key="7">
    <source>
        <dbReference type="RuleBase" id="RU362048"/>
    </source>
</evidence>
<feature type="transmembrane region" description="Helical" evidence="7">
    <location>
        <begin position="86"/>
        <end position="105"/>
    </location>
</feature>
<comment type="similarity">
    <text evidence="2 7">Belongs to the UPF0056 (MarC) family.</text>
</comment>
<feature type="transmembrane region" description="Helical" evidence="7">
    <location>
        <begin position="125"/>
        <end position="145"/>
    </location>
</feature>
<comment type="subcellular location">
    <subcellularLocation>
        <location evidence="1 7">Cell membrane</location>
        <topology evidence="1 7">Multi-pass membrane protein</topology>
    </subcellularLocation>
</comment>
<evidence type="ECO:0000313" key="8">
    <source>
        <dbReference type="EMBL" id="TWI06292.1"/>
    </source>
</evidence>